<proteinExistence type="inferred from homology"/>
<dbReference type="Proteomes" id="UP000830835">
    <property type="component" value="Unassembled WGS sequence"/>
</dbReference>
<dbReference type="PANTHER" id="PTHR43756:SF1">
    <property type="entry name" value="3-PHENYLPROPIONATE_CINNAMIC ACID DIOXYGENASE SUBUNIT ALPHA"/>
    <property type="match status" value="1"/>
</dbReference>
<evidence type="ECO:0000256" key="1">
    <source>
        <dbReference type="ARBA" id="ARBA00008751"/>
    </source>
</evidence>
<evidence type="ECO:0000256" key="2">
    <source>
        <dbReference type="ARBA" id="ARBA00022714"/>
    </source>
</evidence>
<dbReference type="Pfam" id="PF00355">
    <property type="entry name" value="Rieske"/>
    <property type="match status" value="1"/>
</dbReference>
<gene>
    <name evidence="8" type="ORF">JX360_11610</name>
</gene>
<reference evidence="8" key="1">
    <citation type="submission" date="2021-02" db="EMBL/GenBank/DDBJ databases">
        <title>The CRISPR/cas machinery reduction and long-range gene transfer in the hot spring cyanobacterium Synechococcus.</title>
        <authorList>
            <person name="Dvorak P."/>
            <person name="Jahodarova E."/>
            <person name="Hasler P."/>
            <person name="Poulickova A."/>
        </authorList>
    </citation>
    <scope>NUCLEOTIDE SEQUENCE</scope>
    <source>
        <strain evidence="8">Rupite</strain>
    </source>
</reference>
<dbReference type="InterPro" id="IPR017941">
    <property type="entry name" value="Rieske_2Fe-2S"/>
</dbReference>
<keyword evidence="4" id="KW-0560">Oxidoreductase</keyword>
<dbReference type="PRINTS" id="PR00090">
    <property type="entry name" value="RNGDIOXGNASE"/>
</dbReference>
<evidence type="ECO:0000259" key="7">
    <source>
        <dbReference type="PROSITE" id="PS51296"/>
    </source>
</evidence>
<protein>
    <submittedName>
        <fullName evidence="8">Rieske 2Fe-2S domain-containing protein</fullName>
    </submittedName>
</protein>
<dbReference type="RefSeq" id="WP_244350994.1">
    <property type="nucleotide sequence ID" value="NZ_JAFIRA010000030.1"/>
</dbReference>
<evidence type="ECO:0000256" key="6">
    <source>
        <dbReference type="ARBA" id="ARBA00023014"/>
    </source>
</evidence>
<dbReference type="Gene3D" id="2.102.10.10">
    <property type="entry name" value="Rieske [2Fe-2S] iron-sulphur domain"/>
    <property type="match status" value="1"/>
</dbReference>
<dbReference type="InterPro" id="IPR001663">
    <property type="entry name" value="Rng_hydr_dOase-A"/>
</dbReference>
<evidence type="ECO:0000256" key="3">
    <source>
        <dbReference type="ARBA" id="ARBA00022723"/>
    </source>
</evidence>
<dbReference type="InterPro" id="IPR015879">
    <property type="entry name" value="Ring_hydroxy_dOase_asu_C_dom"/>
</dbReference>
<dbReference type="PROSITE" id="PS51296">
    <property type="entry name" value="RIESKE"/>
    <property type="match status" value="1"/>
</dbReference>
<comment type="caution">
    <text evidence="8">The sequence shown here is derived from an EMBL/GenBank/DDBJ whole genome shotgun (WGS) entry which is preliminary data.</text>
</comment>
<dbReference type="SUPFAM" id="SSF50022">
    <property type="entry name" value="ISP domain"/>
    <property type="match status" value="1"/>
</dbReference>
<keyword evidence="2" id="KW-0001">2Fe-2S</keyword>
<evidence type="ECO:0000256" key="4">
    <source>
        <dbReference type="ARBA" id="ARBA00023002"/>
    </source>
</evidence>
<organism evidence="8 9">
    <name type="scientific">Thermostichus vulcanus str. 'Rupite'</name>
    <dbReference type="NCBI Taxonomy" id="2813851"/>
    <lineage>
        <taxon>Bacteria</taxon>
        <taxon>Bacillati</taxon>
        <taxon>Cyanobacteriota</taxon>
        <taxon>Cyanophyceae</taxon>
        <taxon>Thermostichales</taxon>
        <taxon>Thermostichaceae</taxon>
        <taxon>Thermostichus</taxon>
    </lineage>
</organism>
<comment type="similarity">
    <text evidence="1">Belongs to the bacterial ring-hydroxylating dioxygenase alpha subunit family.</text>
</comment>
<keyword evidence="3" id="KW-0479">Metal-binding</keyword>
<keyword evidence="5" id="KW-0408">Iron</keyword>
<dbReference type="SUPFAM" id="SSF55961">
    <property type="entry name" value="Bet v1-like"/>
    <property type="match status" value="1"/>
</dbReference>
<accession>A0ABT0CCM3</accession>
<evidence type="ECO:0000313" key="9">
    <source>
        <dbReference type="Proteomes" id="UP000830835"/>
    </source>
</evidence>
<dbReference type="CDD" id="cd03469">
    <property type="entry name" value="Rieske_RO_Alpha_N"/>
    <property type="match status" value="1"/>
</dbReference>
<evidence type="ECO:0000313" key="8">
    <source>
        <dbReference type="EMBL" id="MCJ2543546.1"/>
    </source>
</evidence>
<dbReference type="PANTHER" id="PTHR43756">
    <property type="entry name" value="CHOLINE MONOOXYGENASE, CHLOROPLASTIC"/>
    <property type="match status" value="1"/>
</dbReference>
<name>A0ABT0CCM3_THEVL</name>
<keyword evidence="6" id="KW-0411">Iron-sulfur</keyword>
<feature type="domain" description="Rieske" evidence="7">
    <location>
        <begin position="43"/>
        <end position="151"/>
    </location>
</feature>
<dbReference type="InterPro" id="IPR036922">
    <property type="entry name" value="Rieske_2Fe-2S_sf"/>
</dbReference>
<dbReference type="Pfam" id="PF00848">
    <property type="entry name" value="Ring_hydroxyl_A"/>
    <property type="match status" value="1"/>
</dbReference>
<keyword evidence="9" id="KW-1185">Reference proteome</keyword>
<sequence length="429" mass="48626">MVFPAANPPDFDRLIQSDRVHRHLYTDPALFELEMERIFGGTWIYLGHNSEIPQPGSFVRRTMGRRPILLTRGRDGQIHGLFNRCTHRGTLLVTAEKGCSKRLTCPYHGWCFDLDGHLRNLPVADSYANPRKGSFHLGQLRVETYRGLIFGTLAAEPLELVNWLGAALPWLDQHLNRHPNGTIRLLDSPVRLEFAGNWKLLWDNAADGIHATFAHRSYNQLGHQAHTETVLARNPANTPMVSQTLDHGHCVVDQRPGIPEGPWSTMRQLPTREALEGSLRVQHPPQLLELATGNMVNLSLFPNLILVGNQLMVVEPLAVDRTRITLYLAVVEDGPEEINLLRLRVEEDFVSFGTPDDLAIFERIQEGLGIPEEEWLDISRGDQAGDREDEWGRVTGSIASEAPIRAYWQEWKRLMRDPVPLRVRRAVGH</sequence>
<dbReference type="EMBL" id="JAFIRA010000030">
    <property type="protein sequence ID" value="MCJ2543546.1"/>
    <property type="molecule type" value="Genomic_DNA"/>
</dbReference>
<evidence type="ECO:0000256" key="5">
    <source>
        <dbReference type="ARBA" id="ARBA00023004"/>
    </source>
</evidence>
<dbReference type="Gene3D" id="3.90.380.10">
    <property type="entry name" value="Naphthalene 1,2-dioxygenase Alpha Subunit, Chain A, domain 1"/>
    <property type="match status" value="1"/>
</dbReference>